<protein>
    <recommendedName>
        <fullName evidence="4">Arp9p</fullName>
    </recommendedName>
</protein>
<dbReference type="Pfam" id="PF00022">
    <property type="entry name" value="Actin"/>
    <property type="match status" value="1"/>
</dbReference>
<dbReference type="InterPro" id="IPR004000">
    <property type="entry name" value="Actin"/>
</dbReference>
<evidence type="ECO:0000313" key="3">
    <source>
        <dbReference type="Proteomes" id="UP000232875"/>
    </source>
</evidence>
<dbReference type="OrthoDB" id="74201at2759"/>
<evidence type="ECO:0008006" key="4">
    <source>
        <dbReference type="Google" id="ProtNLM"/>
    </source>
</evidence>
<dbReference type="Gene3D" id="3.30.420.40">
    <property type="match status" value="3"/>
</dbReference>
<proteinExistence type="inferred from homology"/>
<keyword evidence="3" id="KW-1185">Reference proteome</keyword>
<dbReference type="STRING" id="2020962.A0A2N1JHD4"/>
<dbReference type="AlphaFoldDB" id="A0A2N1JHD4"/>
<sequence>MSREANTLLVVHDAQRIVARVGIQEPFQRPEVDISTRVGRRSAADNAERGAYIFGDALDKAVAADEAIDVIYPFLDGDVQDWDALAALWRHILVDLLHIELENNTLFTMVALPTPISRDAFENTAQIFFEHFNTPALCISEVPLLVAYAVGVLNAIVIDIGLEESSAVPVLDCAVVPTAAVLSRIGIVHCTWWLAYLLSQDEAVVNALRPLATNAHLDAVVYAFAQTLVKEGYVYVDADMVQDGEEYDEGTFDVAAALVQGRERDVIEAHKNNKQSSAPPSKTKDFVHVPFRGIQVPVGNVRTRFYEPLLRPQLLARVTLDIPSPPCVKSALHAQEIGGEPPCVSIPEAVYQATRLVQPMGRRALLWDNLIFTGIATRAQGLIPELCRAFSVFVANDPTEVAQLVGEPNPVQARTIRAHKVPDYFVEFKDRLDLAPLLGATIYAKLVFSDYSGRNFISKMQYNEGGPSVAFAIGSA</sequence>
<dbReference type="SMART" id="SM00268">
    <property type="entry name" value="ACTIN"/>
    <property type="match status" value="1"/>
</dbReference>
<dbReference type="SUPFAM" id="SSF53067">
    <property type="entry name" value="Actin-like ATPase domain"/>
    <property type="match status" value="2"/>
</dbReference>
<evidence type="ECO:0000313" key="2">
    <source>
        <dbReference type="EMBL" id="PKI85947.1"/>
    </source>
</evidence>
<dbReference type="CDD" id="cd10208">
    <property type="entry name" value="ASKHA_NBD_ScArp9-like"/>
    <property type="match status" value="1"/>
</dbReference>
<gene>
    <name evidence="2" type="ORF">MVES_000571</name>
</gene>
<comment type="similarity">
    <text evidence="1">Belongs to the actin family.</text>
</comment>
<accession>A0A2N1JHD4</accession>
<reference evidence="2 3" key="1">
    <citation type="submission" date="2017-10" db="EMBL/GenBank/DDBJ databases">
        <title>A novel species of cold-tolerant Malassezia isolated from bats.</title>
        <authorList>
            <person name="Lorch J.M."/>
            <person name="Palmer J.M."/>
            <person name="Vanderwolf K.J."/>
            <person name="Schmidt K.Z."/>
            <person name="Verant M.L."/>
            <person name="Weller T.J."/>
            <person name="Blehert D.S."/>
        </authorList>
    </citation>
    <scope>NUCLEOTIDE SEQUENCE [LARGE SCALE GENOMIC DNA]</scope>
    <source>
        <strain evidence="2 3">NWHC:44797-103</strain>
    </source>
</reference>
<dbReference type="Proteomes" id="UP000232875">
    <property type="component" value="Unassembled WGS sequence"/>
</dbReference>
<dbReference type="PANTHER" id="PTHR11937">
    <property type="entry name" value="ACTIN"/>
    <property type="match status" value="1"/>
</dbReference>
<organism evidence="2 3">
    <name type="scientific">Malassezia vespertilionis</name>
    <dbReference type="NCBI Taxonomy" id="2020962"/>
    <lineage>
        <taxon>Eukaryota</taxon>
        <taxon>Fungi</taxon>
        <taxon>Dikarya</taxon>
        <taxon>Basidiomycota</taxon>
        <taxon>Ustilaginomycotina</taxon>
        <taxon>Malasseziomycetes</taxon>
        <taxon>Malasseziales</taxon>
        <taxon>Malasseziaceae</taxon>
        <taxon>Malassezia</taxon>
    </lineage>
</organism>
<evidence type="ECO:0000256" key="1">
    <source>
        <dbReference type="RuleBase" id="RU000487"/>
    </source>
</evidence>
<name>A0A2N1JHD4_9BASI</name>
<dbReference type="InterPro" id="IPR043129">
    <property type="entry name" value="ATPase_NBD"/>
</dbReference>
<dbReference type="EMBL" id="KZ454987">
    <property type="protein sequence ID" value="PKI85947.1"/>
    <property type="molecule type" value="Genomic_DNA"/>
</dbReference>